<dbReference type="EMBL" id="JWZT01002424">
    <property type="protein sequence ID" value="KII69479.1"/>
    <property type="molecule type" value="Genomic_DNA"/>
</dbReference>
<organism evidence="1 2">
    <name type="scientific">Thelohanellus kitauei</name>
    <name type="common">Myxosporean</name>
    <dbReference type="NCBI Taxonomy" id="669202"/>
    <lineage>
        <taxon>Eukaryota</taxon>
        <taxon>Metazoa</taxon>
        <taxon>Cnidaria</taxon>
        <taxon>Myxozoa</taxon>
        <taxon>Myxosporea</taxon>
        <taxon>Bivalvulida</taxon>
        <taxon>Platysporina</taxon>
        <taxon>Myxobolidae</taxon>
        <taxon>Thelohanellus</taxon>
    </lineage>
</organism>
<accession>A0A0C2IVT2</accession>
<evidence type="ECO:0000313" key="1">
    <source>
        <dbReference type="EMBL" id="KII69479.1"/>
    </source>
</evidence>
<protein>
    <submittedName>
        <fullName evidence="1">Uncharacterized protein</fullName>
    </submittedName>
</protein>
<comment type="caution">
    <text evidence="1">The sequence shown here is derived from an EMBL/GenBank/DDBJ whole genome shotgun (WGS) entry which is preliminary data.</text>
</comment>
<reference evidence="1 2" key="1">
    <citation type="journal article" date="2014" name="Genome Biol. Evol.">
        <title>The genome of the myxosporean Thelohanellus kitauei shows adaptations to nutrient acquisition within its fish host.</title>
        <authorList>
            <person name="Yang Y."/>
            <person name="Xiong J."/>
            <person name="Zhou Z."/>
            <person name="Huo F."/>
            <person name="Miao W."/>
            <person name="Ran C."/>
            <person name="Liu Y."/>
            <person name="Zhang J."/>
            <person name="Feng J."/>
            <person name="Wang M."/>
            <person name="Wang M."/>
            <person name="Wang L."/>
            <person name="Yao B."/>
        </authorList>
    </citation>
    <scope>NUCLEOTIDE SEQUENCE [LARGE SCALE GENOMIC DNA]</scope>
    <source>
        <strain evidence="1">Wuqing</strain>
    </source>
</reference>
<dbReference type="Proteomes" id="UP000031668">
    <property type="component" value="Unassembled WGS sequence"/>
</dbReference>
<keyword evidence="2" id="KW-1185">Reference proteome</keyword>
<gene>
    <name evidence="1" type="ORF">RF11_15124</name>
</gene>
<evidence type="ECO:0000313" key="2">
    <source>
        <dbReference type="Proteomes" id="UP000031668"/>
    </source>
</evidence>
<proteinExistence type="predicted"/>
<sequence>MTSKIQQYIRNLLKEDFTISLRSLSIKIYEEFSIQLGQNTIFLNDVRAIPEKRNNEHTILIRKTYPERFKLIEEQFLWRNIIFLYEVGFNISMQINKRRSLVGTALVSNIKNVRSKNISVCLSITKSGVLYFEISHRPYNKDTFKGLYRSWWILGVWRFGALRHDAEAIGTIVHTIPMPSGPGLLLDRRVVSAGIL</sequence>
<dbReference type="AlphaFoldDB" id="A0A0C2IVT2"/>
<name>A0A0C2IVT2_THEKT</name>